<proteinExistence type="predicted"/>
<organism evidence="1 2">
    <name type="scientific">Oceanomicrobium pacificus</name>
    <dbReference type="NCBI Taxonomy" id="2692916"/>
    <lineage>
        <taxon>Bacteria</taxon>
        <taxon>Pseudomonadati</taxon>
        <taxon>Pseudomonadota</taxon>
        <taxon>Alphaproteobacteria</taxon>
        <taxon>Rhodobacterales</taxon>
        <taxon>Paracoccaceae</taxon>
        <taxon>Oceanomicrobium</taxon>
    </lineage>
</organism>
<dbReference type="AlphaFoldDB" id="A0A6B0U1P0"/>
<evidence type="ECO:0008006" key="3">
    <source>
        <dbReference type="Google" id="ProtNLM"/>
    </source>
</evidence>
<dbReference type="RefSeq" id="WP_160853095.1">
    <property type="nucleotide sequence ID" value="NZ_WUWG01000002.1"/>
</dbReference>
<dbReference type="EMBL" id="WUWG01000002">
    <property type="protein sequence ID" value="MXU65011.1"/>
    <property type="molecule type" value="Genomic_DNA"/>
</dbReference>
<evidence type="ECO:0000313" key="2">
    <source>
        <dbReference type="Proteomes" id="UP000436016"/>
    </source>
</evidence>
<sequence>MPLVELRYLDVRWKASGTAKSVTVAPRSIPIEIELDGTMRAETEIFHDLYPVLGMRLDDALAEHTPVFVTAGEDNVRMQPVSDSEGHTWWVEAGPWHERSKRHLCELHRTIGKFEIQVGDQRLILNNVAAGLGRVELEDFLRDFQNDLYWLLLGFGSGKAVLGGRPVPGGSKGEIGHDQRPHGADLLLADALERFSEAVERVLHRPSHDLHEVHGLQVLAKLRPNQMSFRQYVRNPSVNRLQGRQAEVTVDIAENRYIRHMVQVAAKLSEKLALATTRQVQALEERAASEIERCKEYRATQYRMVESSVFDRQLAEAQETLERIRGLSEWTSEQFPADARHIEISIGKQFGEGGNTFFCNKPDGKPTKDPSRGIKYWVIKLPDALASAVTAARPLRPTYEIDAIMSVQAIGPEDQGRLLELHQVIAVEPRSEAIGRKLRKRARLAASDWLAPLSREERLELQQEARTAELRANTYSERAAAGNSAASALDRSWKRLSRQNRDWGRMGVRSDPQMPFGMRFSQTPVYSACLAAFRKVSELADRAGFGEDTLDAVDRIGILHASALYEHWCLIKILLVLIEEFRFVPQAGWQELLIRGVTGNRETISIELAHESFDLCAKLDIQPVLPNGRTPDFRLRFKRDAWFSRSLDRTSIFSRASAPSDWDGQTALVMDAKFRNSWKVGELGDVLLTLVEAKRYGGDRDRVFVLQPAGRTVESPNSPLDWGKDCDYGQTANVDHMRGHVRLAPGAQASRSTNNLKRLIALHLQAYFPAPGSTPTELSDTDYSICVRCGTKHIAEKTQWLKTKSGYTYWAMSCPSCEMVSTRTHCYDCRTTLFKNGYQLTYHQTLADQITNVFCPSCGAFFEEEHSHQVQTV</sequence>
<accession>A0A6B0U1P0</accession>
<name>A0A6B0U1P0_9RHOB</name>
<protein>
    <recommendedName>
        <fullName evidence="3">DUF2357 domain-containing protein</fullName>
    </recommendedName>
</protein>
<gene>
    <name evidence="1" type="ORF">GSH16_06105</name>
</gene>
<evidence type="ECO:0000313" key="1">
    <source>
        <dbReference type="EMBL" id="MXU65011.1"/>
    </source>
</evidence>
<comment type="caution">
    <text evidence="1">The sequence shown here is derived from an EMBL/GenBank/DDBJ whole genome shotgun (WGS) entry which is preliminary data.</text>
</comment>
<keyword evidence="2" id="KW-1185">Reference proteome</keyword>
<reference evidence="1 2" key="1">
    <citation type="submission" date="2019-12" db="EMBL/GenBank/DDBJ databases">
        <title>Strain KN286 was isolated from seawater, which was collected from Caroline Seamount in the tropical western Pacific.</title>
        <authorList>
            <person name="Wang Q."/>
        </authorList>
    </citation>
    <scope>NUCLEOTIDE SEQUENCE [LARGE SCALE GENOMIC DNA]</scope>
    <source>
        <strain evidence="1 2">KN286</strain>
    </source>
</reference>
<dbReference type="Proteomes" id="UP000436016">
    <property type="component" value="Unassembled WGS sequence"/>
</dbReference>